<name>A0A5C6BK63_9PLAN</name>
<feature type="domain" description="FecR protein" evidence="1">
    <location>
        <begin position="234"/>
        <end position="279"/>
    </location>
</feature>
<organism evidence="2 3">
    <name type="scientific">Symmachiella macrocystis</name>
    <dbReference type="NCBI Taxonomy" id="2527985"/>
    <lineage>
        <taxon>Bacteria</taxon>
        <taxon>Pseudomonadati</taxon>
        <taxon>Planctomycetota</taxon>
        <taxon>Planctomycetia</taxon>
        <taxon>Planctomycetales</taxon>
        <taxon>Planctomycetaceae</taxon>
        <taxon>Symmachiella</taxon>
    </lineage>
</organism>
<dbReference type="PANTHER" id="PTHR30273:SF2">
    <property type="entry name" value="PROTEIN FECR"/>
    <property type="match status" value="1"/>
</dbReference>
<keyword evidence="3" id="KW-1185">Reference proteome</keyword>
<dbReference type="OrthoDB" id="226716at2"/>
<proteinExistence type="predicted"/>
<dbReference type="InterPro" id="IPR012373">
    <property type="entry name" value="Ferrdict_sens_TM"/>
</dbReference>
<dbReference type="EMBL" id="SJPP01000001">
    <property type="protein sequence ID" value="TWU12112.1"/>
    <property type="molecule type" value="Genomic_DNA"/>
</dbReference>
<comment type="caution">
    <text evidence="2">The sequence shown here is derived from an EMBL/GenBank/DDBJ whole genome shotgun (WGS) entry which is preliminary data.</text>
</comment>
<evidence type="ECO:0000259" key="1">
    <source>
        <dbReference type="Pfam" id="PF04773"/>
    </source>
</evidence>
<sequence>MSAQEQFAELWTDYLEGELDETGIATLRALLSSDESLLKLAADMYQTHRLLGLVVEEVPSRQDGFVREVLSRLPETSDGFISGVMAGVEKVADTHRATQNTGAGGRHPTAGQSGSRNRFLFRKIVAVVALTTLAIAWYSFRPSRHTDVVKDVPNSNDEAVLKGNVQVASLAHARFFGELSPSVDSVLVPERDYVLMSGLVRVAFPTGASAIVEGPAVFRVMSDECLALDVGHCSVHAPDGAEGFRVETPVTRVIDRGTRFTVNVAETSETEVQVIEGEADIFERFHDDAESEIRLNDGDAQRFAKGREFSADHIPFEPNAYRYSLPDRIVSYSTTTADDGRAENLTSVTVQRDGRVVDIPITDVIPARVTAFKATSSGAFICGGPTIPAKRIETSSDHSLVTGVINPGGSVEPLASTPVLMGESATPGLAIRFDKPVENGPGADVVVFDLQTFSNPPNGDAFHVSPLRFRDGLRSHTIRVYDLTMESPGAHDLTGFHVHMFAEAAESLEQLESLECSPRKQVITFRGLAVGIDLSALGYDDGDTVDGLFFQDALDDQHHFDPVFIGGLPAMK</sequence>
<dbReference type="GO" id="GO:0016989">
    <property type="term" value="F:sigma factor antagonist activity"/>
    <property type="evidence" value="ECO:0007669"/>
    <property type="project" value="TreeGrafter"/>
</dbReference>
<accession>A0A5C6BK63</accession>
<reference evidence="2 3" key="1">
    <citation type="submission" date="2019-02" db="EMBL/GenBank/DDBJ databases">
        <title>Deep-cultivation of Planctomycetes and their phenomic and genomic characterization uncovers novel biology.</title>
        <authorList>
            <person name="Wiegand S."/>
            <person name="Jogler M."/>
            <person name="Boedeker C."/>
            <person name="Pinto D."/>
            <person name="Vollmers J."/>
            <person name="Rivas-Marin E."/>
            <person name="Kohn T."/>
            <person name="Peeters S.H."/>
            <person name="Heuer A."/>
            <person name="Rast P."/>
            <person name="Oberbeckmann S."/>
            <person name="Bunk B."/>
            <person name="Jeske O."/>
            <person name="Meyerdierks A."/>
            <person name="Storesund J.E."/>
            <person name="Kallscheuer N."/>
            <person name="Luecker S."/>
            <person name="Lage O.M."/>
            <person name="Pohl T."/>
            <person name="Merkel B.J."/>
            <person name="Hornburger P."/>
            <person name="Mueller R.-W."/>
            <person name="Bruemmer F."/>
            <person name="Labrenz M."/>
            <person name="Spormann A.M."/>
            <person name="Op Den Camp H."/>
            <person name="Overmann J."/>
            <person name="Amann R."/>
            <person name="Jetten M.S.M."/>
            <person name="Mascher T."/>
            <person name="Medema M.H."/>
            <person name="Devos D.P."/>
            <person name="Kaster A.-K."/>
            <person name="Ovreas L."/>
            <person name="Rohde M."/>
            <person name="Galperin M.Y."/>
            <person name="Jogler C."/>
        </authorList>
    </citation>
    <scope>NUCLEOTIDE SEQUENCE [LARGE SCALE GENOMIC DNA]</scope>
    <source>
        <strain evidence="2 3">CA54</strain>
    </source>
</reference>
<dbReference type="Proteomes" id="UP000320735">
    <property type="component" value="Unassembled WGS sequence"/>
</dbReference>
<dbReference type="AlphaFoldDB" id="A0A5C6BK63"/>
<dbReference type="InterPro" id="IPR006860">
    <property type="entry name" value="FecR"/>
</dbReference>
<dbReference type="RefSeq" id="WP_146369626.1">
    <property type="nucleotide sequence ID" value="NZ_SJPP01000001.1"/>
</dbReference>
<evidence type="ECO:0000313" key="2">
    <source>
        <dbReference type="EMBL" id="TWU12112.1"/>
    </source>
</evidence>
<dbReference type="Gene3D" id="2.60.120.1440">
    <property type="match status" value="1"/>
</dbReference>
<gene>
    <name evidence="2" type="ORF">CA54_09300</name>
</gene>
<protein>
    <submittedName>
        <fullName evidence="2">FecR protein</fullName>
    </submittedName>
</protein>
<dbReference type="PANTHER" id="PTHR30273">
    <property type="entry name" value="PERIPLASMIC SIGNAL SENSOR AND SIGMA FACTOR ACTIVATOR FECR-RELATED"/>
    <property type="match status" value="1"/>
</dbReference>
<dbReference type="Pfam" id="PF04773">
    <property type="entry name" value="FecR"/>
    <property type="match status" value="1"/>
</dbReference>
<evidence type="ECO:0000313" key="3">
    <source>
        <dbReference type="Proteomes" id="UP000320735"/>
    </source>
</evidence>